<sequence>MNAFANPHYDEALKHATAAAQAGDSTKIIEHTLPALEHTMAGALTAKGLTRTHAQEATKALETALDLAKNKKAEDASASVKSAVEHLKVANKK</sequence>
<evidence type="ECO:0000313" key="1">
    <source>
        <dbReference type="EMBL" id="ESS73297.1"/>
    </source>
</evidence>
<dbReference type="InterPro" id="IPR031877">
    <property type="entry name" value="SmbP"/>
</dbReference>
<dbReference type="GO" id="GO:0046872">
    <property type="term" value="F:metal ion binding"/>
    <property type="evidence" value="ECO:0007669"/>
    <property type="project" value="InterPro"/>
</dbReference>
<evidence type="ECO:0000313" key="2">
    <source>
        <dbReference type="Proteomes" id="UP000017842"/>
    </source>
</evidence>
<dbReference type="Gene3D" id="1.20.120.660">
    <property type="entry name" value="IL-4 antagonist (De novo design) like domain"/>
    <property type="match status" value="1"/>
</dbReference>
<dbReference type="Proteomes" id="UP000017842">
    <property type="component" value="Unassembled WGS sequence"/>
</dbReference>
<comment type="caution">
    <text evidence="1">The sequence shown here is derived from an EMBL/GenBank/DDBJ whole genome shotgun (WGS) entry which is preliminary data.</text>
</comment>
<proteinExistence type="predicted"/>
<name>V5C488_9GAMM</name>
<dbReference type="Pfam" id="PF16785">
    <property type="entry name" value="SMBP"/>
    <property type="match status" value="1"/>
</dbReference>
<dbReference type="AlphaFoldDB" id="V5C488"/>
<gene>
    <name evidence="1" type="ORF">MGMO_26c00090</name>
</gene>
<evidence type="ECO:0008006" key="3">
    <source>
        <dbReference type="Google" id="ProtNLM"/>
    </source>
</evidence>
<protein>
    <recommendedName>
        <fullName evidence="3">Small metal-binding protein</fullName>
    </recommendedName>
</protein>
<organism evidence="1 2">
    <name type="scientific">Methyloglobulus morosus KoM1</name>
    <dbReference type="NCBI Taxonomy" id="1116472"/>
    <lineage>
        <taxon>Bacteria</taxon>
        <taxon>Pseudomonadati</taxon>
        <taxon>Pseudomonadota</taxon>
        <taxon>Gammaproteobacteria</taxon>
        <taxon>Methylococcales</taxon>
        <taxon>Methylococcaceae</taxon>
        <taxon>Methyloglobulus</taxon>
    </lineage>
</organism>
<reference evidence="1 2" key="1">
    <citation type="journal article" date="2013" name="Genome Announc.">
        <title>Draft Genome Sequence of the Methanotrophic Gammaproteobacterium Methyloglobulus morosus DSM 22980 Strain KoM1.</title>
        <authorList>
            <person name="Poehlein A."/>
            <person name="Deutzmann J.S."/>
            <person name="Daniel R."/>
            <person name="Simeonova D.D."/>
        </authorList>
    </citation>
    <scope>NUCLEOTIDE SEQUENCE [LARGE SCALE GENOMIC DNA]</scope>
    <source>
        <strain evidence="1 2">KoM1</strain>
    </source>
</reference>
<keyword evidence="2" id="KW-1185">Reference proteome</keyword>
<accession>V5C488</accession>
<dbReference type="EMBL" id="AYLO01000026">
    <property type="protein sequence ID" value="ESS73297.1"/>
    <property type="molecule type" value="Genomic_DNA"/>
</dbReference>